<proteinExistence type="predicted"/>
<keyword evidence="2" id="KW-1185">Reference proteome</keyword>
<dbReference type="AlphaFoldDB" id="A0AAU9IIG5"/>
<dbReference type="Gene3D" id="1.20.910.10">
    <property type="entry name" value="Heme oxygenase-like"/>
    <property type="match status" value="1"/>
</dbReference>
<evidence type="ECO:0000313" key="2">
    <source>
        <dbReference type="Proteomes" id="UP001162131"/>
    </source>
</evidence>
<gene>
    <name evidence="1" type="ORF">BSTOLATCC_MIC7791</name>
</gene>
<dbReference type="InterPro" id="IPR016084">
    <property type="entry name" value="Haem_Oase-like_multi-hlx"/>
</dbReference>
<reference evidence="1" key="1">
    <citation type="submission" date="2021-09" db="EMBL/GenBank/DDBJ databases">
        <authorList>
            <consortium name="AG Swart"/>
            <person name="Singh M."/>
            <person name="Singh A."/>
            <person name="Seah K."/>
            <person name="Emmerich C."/>
        </authorList>
    </citation>
    <scope>NUCLEOTIDE SEQUENCE</scope>
    <source>
        <strain evidence="1">ATCC30299</strain>
    </source>
</reference>
<name>A0AAU9IIG5_9CILI</name>
<dbReference type="EMBL" id="CAJZBQ010000009">
    <property type="protein sequence ID" value="CAG9313001.1"/>
    <property type="molecule type" value="Genomic_DNA"/>
</dbReference>
<accession>A0AAU9IIG5</accession>
<dbReference type="Proteomes" id="UP001162131">
    <property type="component" value="Unassembled WGS sequence"/>
</dbReference>
<dbReference type="Pfam" id="PF11251">
    <property type="entry name" value="DUF3050"/>
    <property type="match status" value="1"/>
</dbReference>
<dbReference type="InterPro" id="IPR024423">
    <property type="entry name" value="DUF3050"/>
</dbReference>
<comment type="caution">
    <text evidence="1">The sequence shown here is derived from an EMBL/GenBank/DDBJ whole genome shotgun (WGS) entry which is preliminary data.</text>
</comment>
<evidence type="ECO:0000313" key="1">
    <source>
        <dbReference type="EMBL" id="CAG9313001.1"/>
    </source>
</evidence>
<protein>
    <submittedName>
        <fullName evidence="1">Uncharacterized protein</fullName>
    </submittedName>
</protein>
<sequence>MAWNQIRVASSLAQHQLLLKNHPIYNQINSIESLRIFMKNHSYIVFNHSSLIKSLQSKFEINAFPYFLPKNSKQANFIENLMIPSSDRYSFSYMYNLYINAMQEIGAFSEPIESMVSTLKAGNSWKDSYERHIKDYSLIVLPETLKFIDNSIKVARDGAIHKICAYFLYPADNVVSDIFQKMATKFNSVSFNKYIESQTGMFNNELDTIKETIKVVCGEDSLKWEEVFLFGKMAIEEKLTWLDAISNNMNKPTTIYEKIGGKKEENMIINNFILENWSEIASYSNENYSENFIATTLGGPASVNPKLSILEDISSILWISHAFNEAKINCSS</sequence>
<organism evidence="1 2">
    <name type="scientific">Blepharisma stoltei</name>
    <dbReference type="NCBI Taxonomy" id="1481888"/>
    <lineage>
        <taxon>Eukaryota</taxon>
        <taxon>Sar</taxon>
        <taxon>Alveolata</taxon>
        <taxon>Ciliophora</taxon>
        <taxon>Postciliodesmatophora</taxon>
        <taxon>Heterotrichea</taxon>
        <taxon>Heterotrichida</taxon>
        <taxon>Blepharismidae</taxon>
        <taxon>Blepharisma</taxon>
    </lineage>
</organism>